<feature type="domain" description="CHCH" evidence="2">
    <location>
        <begin position="49"/>
        <end position="82"/>
    </location>
</feature>
<proteinExistence type="predicted"/>
<dbReference type="InterPro" id="IPR009069">
    <property type="entry name" value="Cys_alpha_HP_mot_SF"/>
</dbReference>
<evidence type="ECO:0000313" key="3">
    <source>
        <dbReference type="Ensembl" id="ENSSMAP00000036548.1"/>
    </source>
</evidence>
<evidence type="ECO:0000313" key="4">
    <source>
        <dbReference type="Proteomes" id="UP000694558"/>
    </source>
</evidence>
<reference evidence="3" key="1">
    <citation type="submission" date="2023-05" db="EMBL/GenBank/DDBJ databases">
        <title>High-quality long-read genome of Scophthalmus maximus.</title>
        <authorList>
            <person name="Lien S."/>
            <person name="Martinez P."/>
        </authorList>
    </citation>
    <scope>NUCLEOTIDE SEQUENCE [LARGE SCALE GENOMIC DNA]</scope>
</reference>
<dbReference type="InterPro" id="IPR010625">
    <property type="entry name" value="CHCH"/>
</dbReference>
<dbReference type="InterPro" id="IPR033620">
    <property type="entry name" value="Ribosomal_mS37_met"/>
</dbReference>
<dbReference type="Proteomes" id="UP000694558">
    <property type="component" value="Chromosome 15"/>
</dbReference>
<sequence length="115" mass="12699">MSPGGVAFLQKVNKMLSRQNGKPVLKPNRPLALRDTVADRKLSKGEASCVTEMSVLMACWKDNNFVDDLCSTEIDSFYTCVKAAQVCSHRPGTVDTMCCRIPPSHFHPPLFSLIV</sequence>
<dbReference type="GO" id="GO:0005654">
    <property type="term" value="C:nucleoplasm"/>
    <property type="evidence" value="ECO:0007669"/>
    <property type="project" value="TreeGrafter"/>
</dbReference>
<dbReference type="GO" id="GO:0032543">
    <property type="term" value="P:mitochondrial translation"/>
    <property type="evidence" value="ECO:0007669"/>
    <property type="project" value="InterPro"/>
</dbReference>
<dbReference type="SUPFAM" id="SSF47072">
    <property type="entry name" value="Cysteine alpha-hairpin motif"/>
    <property type="match status" value="1"/>
</dbReference>
<dbReference type="Pfam" id="PF06747">
    <property type="entry name" value="CHCH"/>
    <property type="match status" value="1"/>
</dbReference>
<name>A0A8D3BNE0_SCOMX</name>
<reference evidence="3" key="2">
    <citation type="submission" date="2025-08" db="UniProtKB">
        <authorList>
            <consortium name="Ensembl"/>
        </authorList>
    </citation>
    <scope>IDENTIFICATION</scope>
</reference>
<dbReference type="PANTHER" id="PTHR31278:SF2">
    <property type="entry name" value="SMALL RIBOSOMAL SUBUNIT PROTEIN MS37"/>
    <property type="match status" value="1"/>
</dbReference>
<dbReference type="GeneTree" id="ENSGT00390000007683"/>
<keyword evidence="1" id="KW-1015">Disulfide bond</keyword>
<protein>
    <submittedName>
        <fullName evidence="3">Coiled-coil-helix-coiled-coil-helix domain containing 1</fullName>
    </submittedName>
</protein>
<dbReference type="GO" id="GO:0003723">
    <property type="term" value="F:RNA binding"/>
    <property type="evidence" value="ECO:0007669"/>
    <property type="project" value="TreeGrafter"/>
</dbReference>
<dbReference type="Ensembl" id="ENSSMAT00000053485.1">
    <property type="protein sequence ID" value="ENSSMAP00000036548.1"/>
    <property type="gene ID" value="ENSSMAG00000034402.1"/>
</dbReference>
<organism evidence="3 4">
    <name type="scientific">Scophthalmus maximus</name>
    <name type="common">Turbot</name>
    <name type="synonym">Psetta maxima</name>
    <dbReference type="NCBI Taxonomy" id="52904"/>
    <lineage>
        <taxon>Eukaryota</taxon>
        <taxon>Metazoa</taxon>
        <taxon>Chordata</taxon>
        <taxon>Craniata</taxon>
        <taxon>Vertebrata</taxon>
        <taxon>Euteleostomi</taxon>
        <taxon>Actinopterygii</taxon>
        <taxon>Neopterygii</taxon>
        <taxon>Teleostei</taxon>
        <taxon>Neoteleostei</taxon>
        <taxon>Acanthomorphata</taxon>
        <taxon>Carangaria</taxon>
        <taxon>Pleuronectiformes</taxon>
        <taxon>Pleuronectoidei</taxon>
        <taxon>Scophthalmidae</taxon>
        <taxon>Scophthalmus</taxon>
    </lineage>
</organism>
<dbReference type="AlphaFoldDB" id="A0A8D3BNE0"/>
<dbReference type="GO" id="GO:0005761">
    <property type="term" value="C:mitochondrial ribosome"/>
    <property type="evidence" value="ECO:0007669"/>
    <property type="project" value="InterPro"/>
</dbReference>
<accession>A0A8D3BNE0</accession>
<evidence type="ECO:0000259" key="2">
    <source>
        <dbReference type="Pfam" id="PF06747"/>
    </source>
</evidence>
<dbReference type="PANTHER" id="PTHR31278">
    <property type="entry name" value="CHCHD1"/>
    <property type="match status" value="1"/>
</dbReference>
<evidence type="ECO:0000256" key="1">
    <source>
        <dbReference type="ARBA" id="ARBA00023157"/>
    </source>
</evidence>